<feature type="transmembrane region" description="Helical" evidence="8">
    <location>
        <begin position="292"/>
        <end position="318"/>
    </location>
</feature>
<evidence type="ECO:0000259" key="9">
    <source>
        <dbReference type="PROSITE" id="PS50939"/>
    </source>
</evidence>
<evidence type="ECO:0000256" key="7">
    <source>
        <dbReference type="SAM" id="MobiDB-lite"/>
    </source>
</evidence>
<evidence type="ECO:0000256" key="6">
    <source>
        <dbReference type="ARBA" id="ARBA00023136"/>
    </source>
</evidence>
<dbReference type="SMART" id="SM00665">
    <property type="entry name" value="B561"/>
    <property type="match status" value="1"/>
</dbReference>
<comment type="caution">
    <text evidence="10">The sequence shown here is derived from an EMBL/GenBank/DDBJ whole genome shotgun (WGS) entry which is preliminary data.</text>
</comment>
<feature type="domain" description="Cytochrome b561" evidence="9">
    <location>
        <begin position="255"/>
        <end position="474"/>
    </location>
</feature>
<dbReference type="Gene3D" id="1.20.120.1770">
    <property type="match status" value="1"/>
</dbReference>
<feature type="region of interest" description="Disordered" evidence="7">
    <location>
        <begin position="481"/>
        <end position="530"/>
    </location>
</feature>
<dbReference type="PROSITE" id="PS50939">
    <property type="entry name" value="CYTOCHROME_B561"/>
    <property type="match status" value="1"/>
</dbReference>
<keyword evidence="4" id="KW-0249">Electron transport</keyword>
<dbReference type="EMBL" id="CAUYUJ010014316">
    <property type="protein sequence ID" value="CAK0839718.1"/>
    <property type="molecule type" value="Genomic_DNA"/>
</dbReference>
<protein>
    <recommendedName>
        <fullName evidence="9">Cytochrome b561 domain-containing protein</fullName>
    </recommendedName>
</protein>
<keyword evidence="5 8" id="KW-1133">Transmembrane helix</keyword>
<dbReference type="Proteomes" id="UP001189429">
    <property type="component" value="Unassembled WGS sequence"/>
</dbReference>
<comment type="subcellular location">
    <subcellularLocation>
        <location evidence="1">Membrane</location>
    </subcellularLocation>
</comment>
<sequence>MGGLLPAKWAANLEPEFARSIFVGSPPELRAQRAGADAAGAAEAGPPSAMCGSPVLCLKISTDLAGTVAGLRDTGCQYGAGTARYRYGTAASGSRFATRGIRSDRQRLGAWPAPPAGGPRRSSAAMARVRALLALALPSALGSGSGTPTFYSGYLVDFYCFSLCNIGGVSVDGSNVITGPEEHTLHCLRDVPQCRDGYFLAELTAGGEYRIKFTLDEHSQENALGFVDSFPRGGIQDHEPLTVTAQGYHSQEDGVLRGAVFTACSNITECDGYCAGSCDTPAEQDFSLKPRLLLVGHVVCMCLSWGCLLPLGVIWAHYLRQNQWKPGGVPLWFQGHRWLMSVGVLLQLLGFVFIILWKKAAHFRLPHEIIGLVVVVLGCLQPLNAQMRHLKAVGHPDHPGPWRRAWELWHKGSGYAAVALGLANVVLGPIHAARMRFGSGLPAASGAFVGVSLGAQLLGVAVLQADVSEAETVPMDAETLPLRGGPGHWRVRGRRPPARGRSGGGRCATHGLSATPPRGSTRRARGDLNR</sequence>
<dbReference type="PANTHER" id="PTHR23130:SF171">
    <property type="entry name" value="OS01G0895300 PROTEIN"/>
    <property type="match status" value="1"/>
</dbReference>
<name>A0ABN9T3Z0_9DINO</name>
<feature type="compositionally biased region" description="Basic residues" evidence="7">
    <location>
        <begin position="489"/>
        <end position="498"/>
    </location>
</feature>
<feature type="transmembrane region" description="Helical" evidence="8">
    <location>
        <begin position="338"/>
        <end position="357"/>
    </location>
</feature>
<gene>
    <name evidence="10" type="ORF">PCOR1329_LOCUS35330</name>
</gene>
<evidence type="ECO:0000256" key="1">
    <source>
        <dbReference type="ARBA" id="ARBA00004370"/>
    </source>
</evidence>
<dbReference type="PANTHER" id="PTHR23130">
    <property type="entry name" value="CYTOCHROME B561 AND DOMON DOMAIN-CONTAINING PROTEIN"/>
    <property type="match status" value="1"/>
</dbReference>
<organism evidence="10 11">
    <name type="scientific">Prorocentrum cordatum</name>
    <dbReference type="NCBI Taxonomy" id="2364126"/>
    <lineage>
        <taxon>Eukaryota</taxon>
        <taxon>Sar</taxon>
        <taxon>Alveolata</taxon>
        <taxon>Dinophyceae</taxon>
        <taxon>Prorocentrales</taxon>
        <taxon>Prorocentraceae</taxon>
        <taxon>Prorocentrum</taxon>
    </lineage>
</organism>
<evidence type="ECO:0000256" key="3">
    <source>
        <dbReference type="ARBA" id="ARBA00022692"/>
    </source>
</evidence>
<feature type="transmembrane region" description="Helical" evidence="8">
    <location>
        <begin position="408"/>
        <end position="427"/>
    </location>
</feature>
<keyword evidence="3 8" id="KW-0812">Transmembrane</keyword>
<evidence type="ECO:0000256" key="5">
    <source>
        <dbReference type="ARBA" id="ARBA00022989"/>
    </source>
</evidence>
<dbReference type="InterPro" id="IPR006593">
    <property type="entry name" value="Cyt_b561/ferric_Rdtase_TM"/>
</dbReference>
<dbReference type="CDD" id="cd08760">
    <property type="entry name" value="Cyt_b561_FRRS1_like"/>
    <property type="match status" value="1"/>
</dbReference>
<evidence type="ECO:0000256" key="2">
    <source>
        <dbReference type="ARBA" id="ARBA00022448"/>
    </source>
</evidence>
<keyword evidence="2" id="KW-0813">Transport</keyword>
<keyword evidence="11" id="KW-1185">Reference proteome</keyword>
<evidence type="ECO:0000256" key="4">
    <source>
        <dbReference type="ARBA" id="ARBA00022982"/>
    </source>
</evidence>
<evidence type="ECO:0000256" key="8">
    <source>
        <dbReference type="SAM" id="Phobius"/>
    </source>
</evidence>
<evidence type="ECO:0000313" key="11">
    <source>
        <dbReference type="Proteomes" id="UP001189429"/>
    </source>
</evidence>
<accession>A0ABN9T3Z0</accession>
<reference evidence="10" key="1">
    <citation type="submission" date="2023-10" db="EMBL/GenBank/DDBJ databases">
        <authorList>
            <person name="Chen Y."/>
            <person name="Shah S."/>
            <person name="Dougan E. K."/>
            <person name="Thang M."/>
            <person name="Chan C."/>
        </authorList>
    </citation>
    <scope>NUCLEOTIDE SEQUENCE [LARGE SCALE GENOMIC DNA]</scope>
</reference>
<keyword evidence="6 8" id="KW-0472">Membrane</keyword>
<proteinExistence type="predicted"/>
<evidence type="ECO:0000313" key="10">
    <source>
        <dbReference type="EMBL" id="CAK0839718.1"/>
    </source>
</evidence>